<dbReference type="Pfam" id="PF05504">
    <property type="entry name" value="Spore_GerAC"/>
    <property type="match status" value="1"/>
</dbReference>
<dbReference type="PROSITE" id="PS51257">
    <property type="entry name" value="PROKAR_LIPOPROTEIN"/>
    <property type="match status" value="1"/>
</dbReference>
<dbReference type="InterPro" id="IPR057336">
    <property type="entry name" value="GerAC_N"/>
</dbReference>
<dbReference type="PANTHER" id="PTHR35789">
    <property type="entry name" value="SPORE GERMINATION PROTEIN B3"/>
    <property type="match status" value="1"/>
</dbReference>
<comment type="similarity">
    <text evidence="2">Belongs to the GerABKC lipoprotein family.</text>
</comment>
<dbReference type="InterPro" id="IPR038501">
    <property type="entry name" value="Spore_GerAC_C_sf"/>
</dbReference>
<dbReference type="AlphaFoldDB" id="A0A1H8ZYJ8"/>
<proteinExistence type="inferred from homology"/>
<dbReference type="Pfam" id="PF25198">
    <property type="entry name" value="Spore_GerAC_N"/>
    <property type="match status" value="1"/>
</dbReference>
<feature type="domain" description="Spore germination GerAC-like C-terminal" evidence="8">
    <location>
        <begin position="218"/>
        <end position="355"/>
    </location>
</feature>
<comment type="caution">
    <text evidence="10">The sequence shown here is derived from an EMBL/GenBank/DDBJ whole genome shotgun (WGS) entry which is preliminary data.</text>
</comment>
<accession>A0A1H8ZYJ8</accession>
<keyword evidence="6" id="KW-0564">Palmitate</keyword>
<evidence type="ECO:0000256" key="2">
    <source>
        <dbReference type="ARBA" id="ARBA00007886"/>
    </source>
</evidence>
<evidence type="ECO:0000256" key="6">
    <source>
        <dbReference type="ARBA" id="ARBA00023139"/>
    </source>
</evidence>
<sequence>MSQKNIMLVILMLTTTLLMSGCWDVTEPQRMYYVQGVGVDYKDNEYIAYIQLMNFANVAKTEQSNPQAAPTEVGKATGKTIEEAIYKLYRSMDQEVFWGHMTYLLFSEKAMESEHAIPIIDTFLRFRETRYHIWVYCTQDPIEEVLLVSPILEKSPTATKLSNPKNTSRQESFVEPVNLRQLVIGLNEPNHEMKVPFISINQDWETAKESRTETVFAGVGILSKNTFKGFIKGNTARGIEWMNNETKQGEITIKLNNTEERDYLTVDIKKLDVNVKPIVENNQVKFEVYLKFNTILNGFKGKVTASQVRKKVESEVKNEIMATFQEGLNMDADVYRLSEYLYRDNVKVWKNIQKDGKIPLTKDSISKIDIHINKVSPGRKSFEETITE</sequence>
<dbReference type="Proteomes" id="UP000199410">
    <property type="component" value="Unassembled WGS sequence"/>
</dbReference>
<evidence type="ECO:0000256" key="4">
    <source>
        <dbReference type="ARBA" id="ARBA00022729"/>
    </source>
</evidence>
<dbReference type="GO" id="GO:0009847">
    <property type="term" value="P:spore germination"/>
    <property type="evidence" value="ECO:0007669"/>
    <property type="project" value="InterPro"/>
</dbReference>
<evidence type="ECO:0000259" key="8">
    <source>
        <dbReference type="Pfam" id="PF05504"/>
    </source>
</evidence>
<reference evidence="10 11" key="1">
    <citation type="submission" date="2016-10" db="EMBL/GenBank/DDBJ databases">
        <authorList>
            <person name="Varghese N."/>
            <person name="Submissions S."/>
        </authorList>
    </citation>
    <scope>NUCLEOTIDE SEQUENCE [LARGE SCALE GENOMIC DNA]</scope>
    <source>
        <strain evidence="10 11">TC-13</strain>
    </source>
</reference>
<dbReference type="RefSeq" id="WP_089984826.1">
    <property type="nucleotide sequence ID" value="NZ_FMVP01000002.1"/>
</dbReference>
<evidence type="ECO:0000256" key="1">
    <source>
        <dbReference type="ARBA" id="ARBA00004635"/>
    </source>
</evidence>
<keyword evidence="5" id="KW-0472">Membrane</keyword>
<evidence type="ECO:0000313" key="11">
    <source>
        <dbReference type="Proteomes" id="UP000199410"/>
    </source>
</evidence>
<evidence type="ECO:0000256" key="7">
    <source>
        <dbReference type="ARBA" id="ARBA00023288"/>
    </source>
</evidence>
<dbReference type="EMBL" id="FOEL01000002">
    <property type="protein sequence ID" value="SEP69542.1"/>
    <property type="molecule type" value="Genomic_DNA"/>
</dbReference>
<keyword evidence="3" id="KW-0309">Germination</keyword>
<dbReference type="InterPro" id="IPR008844">
    <property type="entry name" value="Spore_GerAC-like"/>
</dbReference>
<evidence type="ECO:0000256" key="3">
    <source>
        <dbReference type="ARBA" id="ARBA00022544"/>
    </source>
</evidence>
<evidence type="ECO:0000259" key="9">
    <source>
        <dbReference type="Pfam" id="PF25198"/>
    </source>
</evidence>
<keyword evidence="7" id="KW-0449">Lipoprotein</keyword>
<comment type="subcellular location">
    <subcellularLocation>
        <location evidence="1">Membrane</location>
        <topology evidence="1">Lipid-anchor</topology>
    </subcellularLocation>
</comment>
<gene>
    <name evidence="10" type="ORF">SAMN02787113_00360</name>
</gene>
<keyword evidence="4" id="KW-0732">Signal</keyword>
<evidence type="ECO:0000256" key="5">
    <source>
        <dbReference type="ARBA" id="ARBA00023136"/>
    </source>
</evidence>
<dbReference type="InterPro" id="IPR046953">
    <property type="entry name" value="Spore_GerAC-like_C"/>
</dbReference>
<dbReference type="NCBIfam" id="TIGR02887">
    <property type="entry name" value="spore_ger_x_C"/>
    <property type="match status" value="1"/>
</dbReference>
<dbReference type="PANTHER" id="PTHR35789:SF1">
    <property type="entry name" value="SPORE GERMINATION PROTEIN B3"/>
    <property type="match status" value="1"/>
</dbReference>
<organism evidence="10 11">
    <name type="scientific">Lysinibacillus fusiformis</name>
    <dbReference type="NCBI Taxonomy" id="28031"/>
    <lineage>
        <taxon>Bacteria</taxon>
        <taxon>Bacillati</taxon>
        <taxon>Bacillota</taxon>
        <taxon>Bacilli</taxon>
        <taxon>Bacillales</taxon>
        <taxon>Bacillaceae</taxon>
        <taxon>Lysinibacillus</taxon>
    </lineage>
</organism>
<evidence type="ECO:0000313" key="10">
    <source>
        <dbReference type="EMBL" id="SEP69542.1"/>
    </source>
</evidence>
<feature type="domain" description="Spore germination protein N-terminal" evidence="9">
    <location>
        <begin position="24"/>
        <end position="199"/>
    </location>
</feature>
<name>A0A1H8ZYJ8_9BACI</name>
<protein>
    <submittedName>
        <fullName evidence="10">Germination protein, Ger(X)C family</fullName>
    </submittedName>
</protein>
<dbReference type="GO" id="GO:0016020">
    <property type="term" value="C:membrane"/>
    <property type="evidence" value="ECO:0007669"/>
    <property type="project" value="UniProtKB-SubCell"/>
</dbReference>
<dbReference type="Gene3D" id="3.30.300.210">
    <property type="entry name" value="Nutrient germinant receptor protein C, domain 3"/>
    <property type="match status" value="1"/>
</dbReference>